<dbReference type="Pfam" id="PF01810">
    <property type="entry name" value="LysE"/>
    <property type="match status" value="1"/>
</dbReference>
<feature type="transmembrane region" description="Helical" evidence="6">
    <location>
        <begin position="108"/>
        <end position="129"/>
    </location>
</feature>
<feature type="transmembrane region" description="Helical" evidence="6">
    <location>
        <begin position="37"/>
        <end position="60"/>
    </location>
</feature>
<protein>
    <submittedName>
        <fullName evidence="7">LysE family translocator</fullName>
    </submittedName>
    <submittedName>
        <fullName evidence="8">Threonine/homoserine/homoserine lactone efflux protein</fullName>
    </submittedName>
</protein>
<evidence type="ECO:0000313" key="7">
    <source>
        <dbReference type="EMBL" id="QCI28306.1"/>
    </source>
</evidence>
<name>A0AAJ4RDZ9_9BACT</name>
<keyword evidence="4 6" id="KW-1133">Transmembrane helix</keyword>
<evidence type="ECO:0000256" key="6">
    <source>
        <dbReference type="SAM" id="Phobius"/>
    </source>
</evidence>
<evidence type="ECO:0000313" key="9">
    <source>
        <dbReference type="Proteomes" id="UP000272781"/>
    </source>
</evidence>
<organism evidence="8 9">
    <name type="scientific">Caminibacter pacificus</name>
    <dbReference type="NCBI Taxonomy" id="1424653"/>
    <lineage>
        <taxon>Bacteria</taxon>
        <taxon>Pseudomonadati</taxon>
        <taxon>Campylobacterota</taxon>
        <taxon>Epsilonproteobacteria</taxon>
        <taxon>Nautiliales</taxon>
        <taxon>Nautiliaceae</taxon>
        <taxon>Caminibacter</taxon>
    </lineage>
</organism>
<evidence type="ECO:0000256" key="4">
    <source>
        <dbReference type="ARBA" id="ARBA00022989"/>
    </source>
</evidence>
<dbReference type="Proteomes" id="UP000298805">
    <property type="component" value="Chromosome"/>
</dbReference>
<sequence>MDYLILAFVGFVAALTPGPDIFYVIRQGLCNGIKNSLIAVAGILSGNIVYLSLVYLGLGTIGKNPYFQLIVGILGAIYLFRIAVIIFNEKVSIKKECDITKNIYKEALFLNLSNPKAMIFFAVVVTPFLSKNIMLSFVALFTGIALAFLTGAVISSKINLEEKLLNLINKIASVVFVFFAIKLLIIAFEAFKEIF</sequence>
<feature type="transmembrane region" description="Helical" evidence="6">
    <location>
        <begin position="66"/>
        <end position="87"/>
    </location>
</feature>
<dbReference type="Proteomes" id="UP000272781">
    <property type="component" value="Unassembled WGS sequence"/>
</dbReference>
<proteinExistence type="predicted"/>
<reference evidence="10" key="1">
    <citation type="submission" date="2018-03" db="EMBL/GenBank/DDBJ databases">
        <title>A comparative analysis of the Nautiliaceae.</title>
        <authorList>
            <person name="Grosche A."/>
            <person name="Smedile F."/>
            <person name="Vetriani C."/>
        </authorList>
    </citation>
    <scope>NUCLEOTIDE SEQUENCE [LARGE SCALE GENOMIC DNA]</scope>
    <source>
        <strain evidence="10">TB6</strain>
    </source>
</reference>
<feature type="transmembrane region" description="Helical" evidence="6">
    <location>
        <begin position="135"/>
        <end position="155"/>
    </location>
</feature>
<reference evidence="8 9" key="2">
    <citation type="submission" date="2018-11" db="EMBL/GenBank/DDBJ databases">
        <title>Genomic Encyclopedia of Type Strains, Phase IV (KMG-IV): sequencing the most valuable type-strain genomes for metagenomic binning, comparative biology and taxonomic classification.</title>
        <authorList>
            <person name="Goeker M."/>
        </authorList>
    </citation>
    <scope>NUCLEOTIDE SEQUENCE [LARGE SCALE GENOMIC DNA]</scope>
    <source>
        <strain evidence="8 9">DSM 27783</strain>
    </source>
</reference>
<evidence type="ECO:0000256" key="3">
    <source>
        <dbReference type="ARBA" id="ARBA00022692"/>
    </source>
</evidence>
<accession>A0AAJ4RDZ9</accession>
<gene>
    <name evidence="7" type="ORF">C6V80_04835</name>
    <name evidence="8" type="ORF">EDC58_0462</name>
</gene>
<evidence type="ECO:0000313" key="8">
    <source>
        <dbReference type="EMBL" id="ROR40980.1"/>
    </source>
</evidence>
<keyword evidence="5 6" id="KW-0472">Membrane</keyword>
<dbReference type="RefSeq" id="WP_123351879.1">
    <property type="nucleotide sequence ID" value="NZ_CP027432.2"/>
</dbReference>
<feature type="transmembrane region" description="Helical" evidence="6">
    <location>
        <begin position="6"/>
        <end position="25"/>
    </location>
</feature>
<keyword evidence="10" id="KW-1185">Reference proteome</keyword>
<evidence type="ECO:0000256" key="2">
    <source>
        <dbReference type="ARBA" id="ARBA00022475"/>
    </source>
</evidence>
<dbReference type="GO" id="GO:0015171">
    <property type="term" value="F:amino acid transmembrane transporter activity"/>
    <property type="evidence" value="ECO:0007669"/>
    <property type="project" value="TreeGrafter"/>
</dbReference>
<comment type="subcellular location">
    <subcellularLocation>
        <location evidence="1">Cell membrane</location>
        <topology evidence="1">Multi-pass membrane protein</topology>
    </subcellularLocation>
</comment>
<feature type="transmembrane region" description="Helical" evidence="6">
    <location>
        <begin position="167"/>
        <end position="188"/>
    </location>
</feature>
<keyword evidence="3 6" id="KW-0812">Transmembrane</keyword>
<dbReference type="PANTHER" id="PTHR30086:SF20">
    <property type="entry name" value="ARGININE EXPORTER PROTEIN ARGO-RELATED"/>
    <property type="match status" value="1"/>
</dbReference>
<keyword evidence="2" id="KW-1003">Cell membrane</keyword>
<dbReference type="EMBL" id="RJVK01000001">
    <property type="protein sequence ID" value="ROR40980.1"/>
    <property type="molecule type" value="Genomic_DNA"/>
</dbReference>
<evidence type="ECO:0000256" key="5">
    <source>
        <dbReference type="ARBA" id="ARBA00023136"/>
    </source>
</evidence>
<dbReference type="PANTHER" id="PTHR30086">
    <property type="entry name" value="ARGININE EXPORTER PROTEIN ARGO"/>
    <property type="match status" value="1"/>
</dbReference>
<evidence type="ECO:0000256" key="1">
    <source>
        <dbReference type="ARBA" id="ARBA00004651"/>
    </source>
</evidence>
<dbReference type="EMBL" id="CP027432">
    <property type="protein sequence ID" value="QCI28306.1"/>
    <property type="molecule type" value="Genomic_DNA"/>
</dbReference>
<dbReference type="InterPro" id="IPR001123">
    <property type="entry name" value="LeuE-type"/>
</dbReference>
<reference evidence="7" key="3">
    <citation type="submission" date="2019-06" db="EMBL/GenBank/DDBJ databases">
        <title>A comparative analysis of the Nautiliaceae.</title>
        <authorList>
            <person name="Grosche A."/>
            <person name="Smedile F."/>
            <person name="Vetriani C."/>
        </authorList>
    </citation>
    <scope>NUCLEOTIDE SEQUENCE</scope>
    <source>
        <strain evidence="7">TB6</strain>
    </source>
</reference>
<dbReference type="AlphaFoldDB" id="A0AAJ4RDZ9"/>
<evidence type="ECO:0000313" key="10">
    <source>
        <dbReference type="Proteomes" id="UP000298805"/>
    </source>
</evidence>
<dbReference type="GO" id="GO:0005886">
    <property type="term" value="C:plasma membrane"/>
    <property type="evidence" value="ECO:0007669"/>
    <property type="project" value="UniProtKB-SubCell"/>
</dbReference>